<accession>A0AAV2EUU0</accession>
<sequence>MGLVSSSPLPVFLEKSKPSSAFQLRRLSIVTRIANQPSQASNNRSGSSPSPIFLTNFNKSSLCRHQQSNSNHGFVEVGGGGIDDGVGAAGGGEEEALGGVDRGQVGLGGG</sequence>
<feature type="compositionally biased region" description="Gly residues" evidence="1">
    <location>
        <begin position="76"/>
        <end position="91"/>
    </location>
</feature>
<name>A0AAV2EUU0_9ROSI</name>
<keyword evidence="3" id="KW-1185">Reference proteome</keyword>
<dbReference type="AlphaFoldDB" id="A0AAV2EUU0"/>
<evidence type="ECO:0000313" key="2">
    <source>
        <dbReference type="EMBL" id="CAL1389215.1"/>
    </source>
</evidence>
<evidence type="ECO:0000256" key="1">
    <source>
        <dbReference type="SAM" id="MobiDB-lite"/>
    </source>
</evidence>
<protein>
    <submittedName>
        <fullName evidence="2">Uncharacterized protein</fullName>
    </submittedName>
</protein>
<proteinExistence type="predicted"/>
<feature type="region of interest" description="Disordered" evidence="1">
    <location>
        <begin position="68"/>
        <end position="110"/>
    </location>
</feature>
<evidence type="ECO:0000313" key="3">
    <source>
        <dbReference type="Proteomes" id="UP001497516"/>
    </source>
</evidence>
<dbReference type="EMBL" id="OZ034818">
    <property type="protein sequence ID" value="CAL1389215.1"/>
    <property type="molecule type" value="Genomic_DNA"/>
</dbReference>
<dbReference type="Proteomes" id="UP001497516">
    <property type="component" value="Chromosome 5"/>
</dbReference>
<gene>
    <name evidence="2" type="ORF">LTRI10_LOCUS30090</name>
</gene>
<reference evidence="2 3" key="1">
    <citation type="submission" date="2024-04" db="EMBL/GenBank/DDBJ databases">
        <authorList>
            <person name="Fracassetti M."/>
        </authorList>
    </citation>
    <scope>NUCLEOTIDE SEQUENCE [LARGE SCALE GENOMIC DNA]</scope>
</reference>
<organism evidence="2 3">
    <name type="scientific">Linum trigynum</name>
    <dbReference type="NCBI Taxonomy" id="586398"/>
    <lineage>
        <taxon>Eukaryota</taxon>
        <taxon>Viridiplantae</taxon>
        <taxon>Streptophyta</taxon>
        <taxon>Embryophyta</taxon>
        <taxon>Tracheophyta</taxon>
        <taxon>Spermatophyta</taxon>
        <taxon>Magnoliopsida</taxon>
        <taxon>eudicotyledons</taxon>
        <taxon>Gunneridae</taxon>
        <taxon>Pentapetalae</taxon>
        <taxon>rosids</taxon>
        <taxon>fabids</taxon>
        <taxon>Malpighiales</taxon>
        <taxon>Linaceae</taxon>
        <taxon>Linum</taxon>
    </lineage>
</organism>